<keyword evidence="2" id="KW-0813">Transport</keyword>
<evidence type="ECO:0000256" key="2">
    <source>
        <dbReference type="ARBA" id="ARBA00022448"/>
    </source>
</evidence>
<keyword evidence="9 11" id="KW-0472">Membrane</keyword>
<evidence type="ECO:0000259" key="14">
    <source>
        <dbReference type="Pfam" id="PF07715"/>
    </source>
</evidence>
<protein>
    <submittedName>
        <fullName evidence="15">Outer membrane receptor protein involved in Fe transport</fullName>
    </submittedName>
</protein>
<evidence type="ECO:0000256" key="7">
    <source>
        <dbReference type="ARBA" id="ARBA00023065"/>
    </source>
</evidence>
<name>A0ABU1W795_9GAMM</name>
<keyword evidence="15" id="KW-0675">Receptor</keyword>
<dbReference type="Gene3D" id="2.170.130.10">
    <property type="entry name" value="TonB-dependent receptor, plug domain"/>
    <property type="match status" value="1"/>
</dbReference>
<reference evidence="15 16" key="1">
    <citation type="submission" date="2023-07" db="EMBL/GenBank/DDBJ databases">
        <title>Sorghum-associated microbial communities from plants grown in Nebraska, USA.</title>
        <authorList>
            <person name="Schachtman D."/>
        </authorList>
    </citation>
    <scope>NUCLEOTIDE SEQUENCE [LARGE SCALE GENOMIC DNA]</scope>
    <source>
        <strain evidence="15 16">BE198</strain>
    </source>
</reference>
<keyword evidence="16" id="KW-1185">Reference proteome</keyword>
<dbReference type="InterPro" id="IPR037066">
    <property type="entry name" value="Plug_dom_sf"/>
</dbReference>
<comment type="similarity">
    <text evidence="11">Belongs to the TonB-dependent receptor family.</text>
</comment>
<feature type="domain" description="TonB-dependent receptor plug" evidence="14">
    <location>
        <begin position="72"/>
        <end position="182"/>
    </location>
</feature>
<feature type="chain" id="PRO_5045252818" evidence="12">
    <location>
        <begin position="37"/>
        <end position="855"/>
    </location>
</feature>
<keyword evidence="5" id="KW-0812">Transmembrane</keyword>
<dbReference type="RefSeq" id="WP_310058165.1">
    <property type="nucleotide sequence ID" value="NZ_JAVDVY010000001.1"/>
</dbReference>
<evidence type="ECO:0000256" key="3">
    <source>
        <dbReference type="ARBA" id="ARBA00022452"/>
    </source>
</evidence>
<evidence type="ECO:0000313" key="15">
    <source>
        <dbReference type="EMBL" id="MDR7133444.1"/>
    </source>
</evidence>
<dbReference type="InterPro" id="IPR039426">
    <property type="entry name" value="TonB-dep_rcpt-like"/>
</dbReference>
<evidence type="ECO:0000256" key="6">
    <source>
        <dbReference type="ARBA" id="ARBA00023004"/>
    </source>
</evidence>
<organism evidence="15 16">
    <name type="scientific">Lysobacter niastensis</name>
    <dbReference type="NCBI Taxonomy" id="380629"/>
    <lineage>
        <taxon>Bacteria</taxon>
        <taxon>Pseudomonadati</taxon>
        <taxon>Pseudomonadota</taxon>
        <taxon>Gammaproteobacteria</taxon>
        <taxon>Lysobacterales</taxon>
        <taxon>Lysobacteraceae</taxon>
        <taxon>Lysobacter</taxon>
    </lineage>
</organism>
<feature type="signal peptide" evidence="12">
    <location>
        <begin position="1"/>
        <end position="36"/>
    </location>
</feature>
<comment type="caution">
    <text evidence="15">The sequence shown here is derived from an EMBL/GenBank/DDBJ whole genome shotgun (WGS) entry which is preliminary data.</text>
</comment>
<sequence>MQKSGSRPFKRATTAIPRRFPLTAAICLAFASPAFAQDATTPAPAAPQSAAQREAVVLDTVTVTSQKRSENLQKVPISIEVLGEQKLDELNVTDFEDYVKYLPSVSYQSFGPGFSQIYMRGVASGGDGNHSGSLPSVGVYLDEQPVTTIQGPLDVHIYDVARVEALSGPQGTLYGASAQAGALRIITNKPDPGQYSAGYDLEVNAVDHGGIGHIEEGFVNIPLSDASAIRLVGWNQHDAGYIDNKPGDRQFPVRVDPDTGERASWGGVLTNRDCTSTDLLVCTGRAQDDYNEVDTTGARLAAKVDFADTWSITPMVMGQTAKADGSFAFDEAVGDLALNHFYKEHSKDSWWQGALTVEGKIGNFDLTYAYAHLKRNTDVDSDYNDYGFWYDTLAYYNAFDDNENFINPSQYIQGEDRYKKDSHELRLSSPNEDRLRFVAGLYWDDHRHDIQQRYKIDGFGAQFSITGWPNTIWLTKQEREDKNEAVFGELSFDFIPQVLIATIGGRHFRSENSLKGFFGFSNGWFPGAPYGEAVCAEQFGDDPANWPSFNGAPCEVFNKTVKESGNLGKANLTWQITPSKMVYATWSEGYRPGGINRRGTLPPYLSDYLTNYEMGWKTSWLDNRVTFNGSVFHQEWEDFQFSILGANGLTEIKNANQASIDGLEMDVNWAATYNLQISAGVAFYDAQLTENYCGFTDVNGKPVTDCPAGSLNPDGDVIDGPEAPDGTQLPVTPEFKGNVIARYNFNVGNYDAFVQGAVVYAGERTSDLRLVEREILGDLDSYTVADLSAGFSRDNWAVSVYLNNVFDERADIYRFTNCAETVCGASGVVPQYPNGQVYTVTNQPRTLGVRFSQKF</sequence>
<keyword evidence="3" id="KW-1134">Transmembrane beta strand</keyword>
<dbReference type="EMBL" id="JAVDVY010000001">
    <property type="protein sequence ID" value="MDR7133444.1"/>
    <property type="molecule type" value="Genomic_DNA"/>
</dbReference>
<comment type="subcellular location">
    <subcellularLocation>
        <location evidence="1">Cell outer membrane</location>
        <topology evidence="1">Multi-pass membrane protein</topology>
    </subcellularLocation>
</comment>
<evidence type="ECO:0000259" key="13">
    <source>
        <dbReference type="Pfam" id="PF00593"/>
    </source>
</evidence>
<proteinExistence type="inferred from homology"/>
<evidence type="ECO:0000256" key="12">
    <source>
        <dbReference type="SAM" id="SignalP"/>
    </source>
</evidence>
<evidence type="ECO:0000256" key="1">
    <source>
        <dbReference type="ARBA" id="ARBA00004571"/>
    </source>
</evidence>
<accession>A0ABU1W795</accession>
<dbReference type="InterPro" id="IPR012910">
    <property type="entry name" value="Plug_dom"/>
</dbReference>
<dbReference type="SUPFAM" id="SSF56935">
    <property type="entry name" value="Porins"/>
    <property type="match status" value="1"/>
</dbReference>
<dbReference type="PANTHER" id="PTHR32552:SF81">
    <property type="entry name" value="TONB-DEPENDENT OUTER MEMBRANE RECEPTOR"/>
    <property type="match status" value="1"/>
</dbReference>
<dbReference type="InterPro" id="IPR036942">
    <property type="entry name" value="Beta-barrel_TonB_sf"/>
</dbReference>
<dbReference type="Pfam" id="PF00593">
    <property type="entry name" value="TonB_dep_Rec_b-barrel"/>
    <property type="match status" value="1"/>
</dbReference>
<dbReference type="InterPro" id="IPR000531">
    <property type="entry name" value="Beta-barrel_TonB"/>
</dbReference>
<gene>
    <name evidence="15" type="ORF">J2X06_000628</name>
</gene>
<keyword evidence="8 11" id="KW-0798">TonB box</keyword>
<evidence type="ECO:0000256" key="8">
    <source>
        <dbReference type="ARBA" id="ARBA00023077"/>
    </source>
</evidence>
<keyword evidence="12" id="KW-0732">Signal</keyword>
<evidence type="ECO:0000256" key="9">
    <source>
        <dbReference type="ARBA" id="ARBA00023136"/>
    </source>
</evidence>
<dbReference type="Proteomes" id="UP001251524">
    <property type="component" value="Unassembled WGS sequence"/>
</dbReference>
<keyword evidence="7" id="KW-0406">Ion transport</keyword>
<keyword evidence="6" id="KW-0408">Iron</keyword>
<evidence type="ECO:0000256" key="11">
    <source>
        <dbReference type="RuleBase" id="RU003357"/>
    </source>
</evidence>
<evidence type="ECO:0000256" key="10">
    <source>
        <dbReference type="ARBA" id="ARBA00023237"/>
    </source>
</evidence>
<dbReference type="PANTHER" id="PTHR32552">
    <property type="entry name" value="FERRICHROME IRON RECEPTOR-RELATED"/>
    <property type="match status" value="1"/>
</dbReference>
<evidence type="ECO:0000256" key="5">
    <source>
        <dbReference type="ARBA" id="ARBA00022692"/>
    </source>
</evidence>
<dbReference type="Pfam" id="PF07715">
    <property type="entry name" value="Plug"/>
    <property type="match status" value="1"/>
</dbReference>
<evidence type="ECO:0000256" key="4">
    <source>
        <dbReference type="ARBA" id="ARBA00022496"/>
    </source>
</evidence>
<evidence type="ECO:0000313" key="16">
    <source>
        <dbReference type="Proteomes" id="UP001251524"/>
    </source>
</evidence>
<feature type="domain" description="TonB-dependent receptor-like beta-barrel" evidence="13">
    <location>
        <begin position="356"/>
        <end position="805"/>
    </location>
</feature>
<keyword evidence="4" id="KW-0410">Iron transport</keyword>
<keyword evidence="10" id="KW-0998">Cell outer membrane</keyword>
<dbReference type="Gene3D" id="2.40.170.20">
    <property type="entry name" value="TonB-dependent receptor, beta-barrel domain"/>
    <property type="match status" value="1"/>
</dbReference>